<name>A0A9Q0RZB5_9DIPT</name>
<proteinExistence type="predicted"/>
<dbReference type="SUPFAM" id="SSF51445">
    <property type="entry name" value="(Trans)glycosidases"/>
    <property type="match status" value="1"/>
</dbReference>
<dbReference type="Proteomes" id="UP001151699">
    <property type="component" value="Chromosome X"/>
</dbReference>
<dbReference type="Gene3D" id="3.20.20.80">
    <property type="entry name" value="Glycosidases"/>
    <property type="match status" value="1"/>
</dbReference>
<feature type="non-terminal residue" evidence="2">
    <location>
        <position position="1"/>
    </location>
</feature>
<dbReference type="OrthoDB" id="6657943at2759"/>
<comment type="caution">
    <text evidence="2">The sequence shown here is derived from an EMBL/GenBank/DDBJ whole genome shotgun (WGS) entry which is preliminary data.</text>
</comment>
<evidence type="ECO:0000313" key="3">
    <source>
        <dbReference type="Proteomes" id="UP001151699"/>
    </source>
</evidence>
<organism evidence="2 3">
    <name type="scientific">Pseudolycoriella hygida</name>
    <dbReference type="NCBI Taxonomy" id="35572"/>
    <lineage>
        <taxon>Eukaryota</taxon>
        <taxon>Metazoa</taxon>
        <taxon>Ecdysozoa</taxon>
        <taxon>Arthropoda</taxon>
        <taxon>Hexapoda</taxon>
        <taxon>Insecta</taxon>
        <taxon>Pterygota</taxon>
        <taxon>Neoptera</taxon>
        <taxon>Endopterygota</taxon>
        <taxon>Diptera</taxon>
        <taxon>Nematocera</taxon>
        <taxon>Sciaroidea</taxon>
        <taxon>Sciaridae</taxon>
        <taxon>Pseudolycoriella</taxon>
    </lineage>
</organism>
<accession>A0A9Q0RZB5</accession>
<dbReference type="EMBL" id="WJQU01000003">
    <property type="protein sequence ID" value="KAJ6638402.1"/>
    <property type="molecule type" value="Genomic_DNA"/>
</dbReference>
<evidence type="ECO:0000313" key="2">
    <source>
        <dbReference type="EMBL" id="KAJ6638402.1"/>
    </source>
</evidence>
<sequence length="392" mass="44345">IKIFQLEFSWHKKRSRKMLLRLLFLSICVHYAASNFLSVAGRNFMFAGQHVHLSGANLAWYRYAWDFGNNEYSVSGPVLEQWVREISAAGGNCLRVWIHIEAEHTPEFDGNGFVVAPDRLGTIINDLRRFLQVAADNNVFVIPVLWNGALMRNQRYRNLVLDDARLASYIDNALIPMVRALSDMRALASWEIMNEPEGSVQIAPDPNPCFATNNLQNTGAGWTGVNIPMFRFLRFINRQAGAIRRTDTKALVSTGSWSENSRTDVFANTRNYYTDSCLIQAGGDQLGVLSFDQIHTYSWEGRWNNGSPFRHHSNVFNLNKPLVIGEFSSACSENEGVDALWNHSYNNGYAGTWSWQYNAGGHCSDTAAQQRQGMTRIRHYTHNGRIAVNINA</sequence>
<reference evidence="2" key="1">
    <citation type="submission" date="2022-07" db="EMBL/GenBank/DDBJ databases">
        <authorList>
            <person name="Trinca V."/>
            <person name="Uliana J.V.C."/>
            <person name="Torres T.T."/>
            <person name="Ward R.J."/>
            <person name="Monesi N."/>
        </authorList>
    </citation>
    <scope>NUCLEOTIDE SEQUENCE</scope>
    <source>
        <strain evidence="2">HSMRA1968</strain>
        <tissue evidence="2">Whole embryos</tissue>
    </source>
</reference>
<keyword evidence="3" id="KW-1185">Reference proteome</keyword>
<dbReference type="InterPro" id="IPR017853">
    <property type="entry name" value="GH"/>
</dbReference>
<gene>
    <name evidence="2" type="primary">MANA</name>
    <name evidence="2" type="ORF">Bhyg_11137</name>
</gene>
<dbReference type="PANTHER" id="PTHR37398:SF3">
    <property type="entry name" value="GLYCOSIDE HYDROLASE FAMILY 5 DOMAIN-CONTAINING PROTEIN"/>
    <property type="match status" value="1"/>
</dbReference>
<dbReference type="AlphaFoldDB" id="A0A9Q0RZB5"/>
<keyword evidence="1" id="KW-0732">Signal</keyword>
<dbReference type="PANTHER" id="PTHR37398">
    <property type="entry name" value="ENDO-BETA-1,4-MANNANASE"/>
    <property type="match status" value="1"/>
</dbReference>
<evidence type="ECO:0000256" key="1">
    <source>
        <dbReference type="ARBA" id="ARBA00022729"/>
    </source>
</evidence>
<protein>
    <submittedName>
        <fullName evidence="2">Mannan endo-1,4-beta-mannosidase</fullName>
    </submittedName>
</protein>